<sequence length="438" mass="50758">MPLHNDRELLSDEGLALAGFEIWDNVSKLTADQLKLADDLYDQQYRADGVEVPCTFDERPEHVKAAIRQEFWRMVFRGSWDNQRAFDHPLSICEKPFPFWANRLYIGHLLQDSSSPPLLLTTCEGGGNAPPILRRGEYSEQDWKDQLQEAIDKSSRLPTGSPPRQDPARPSNAVDAYTQISIVPPWRRRGKPVFLTCKCRWKSEDSGEVTREIIDVASDLVPLEHVNLDQYGTLDDATVDALDVLRSTTAMWVRKHNLSVVAFWACRRLVRNLKQLAEESFTVTAFFPRYESKERNIEDDFDQDDFEQLLRNDLRRALVPFRSAVPQDPGRRSLIKYHFPDHIVQRCLGKEFEYFVASLDSLRSLWSTDQDEEEDVVAEPVREGTQRAKLPPPEMPPPLKRRWSWLSHSSDESLRGVTRPNKEELLRFSRGLRFETRH</sequence>
<proteinExistence type="predicted"/>
<evidence type="ECO:0000256" key="1">
    <source>
        <dbReference type="SAM" id="MobiDB-lite"/>
    </source>
</evidence>
<reference evidence="2 3" key="1">
    <citation type="submission" date="2018-08" db="EMBL/GenBank/DDBJ databases">
        <title>Draft genome of the lignicolous fungus Coniochaeta pulveracea.</title>
        <authorList>
            <person name="Borstlap C.J."/>
            <person name="De Witt R.N."/>
            <person name="Botha A."/>
            <person name="Volschenk H."/>
        </authorList>
    </citation>
    <scope>NUCLEOTIDE SEQUENCE [LARGE SCALE GENOMIC DNA]</scope>
    <source>
        <strain evidence="2 3">CAB683</strain>
    </source>
</reference>
<dbReference type="Proteomes" id="UP000275385">
    <property type="component" value="Unassembled WGS sequence"/>
</dbReference>
<organism evidence="2 3">
    <name type="scientific">Coniochaeta pulveracea</name>
    <dbReference type="NCBI Taxonomy" id="177199"/>
    <lineage>
        <taxon>Eukaryota</taxon>
        <taxon>Fungi</taxon>
        <taxon>Dikarya</taxon>
        <taxon>Ascomycota</taxon>
        <taxon>Pezizomycotina</taxon>
        <taxon>Sordariomycetes</taxon>
        <taxon>Sordariomycetidae</taxon>
        <taxon>Coniochaetales</taxon>
        <taxon>Coniochaetaceae</taxon>
        <taxon>Coniochaeta</taxon>
    </lineage>
</organism>
<evidence type="ECO:0000313" key="2">
    <source>
        <dbReference type="EMBL" id="RKU48030.1"/>
    </source>
</evidence>
<gene>
    <name evidence="2" type="ORF">DL546_007464</name>
</gene>
<feature type="region of interest" description="Disordered" evidence="1">
    <location>
        <begin position="152"/>
        <end position="174"/>
    </location>
</feature>
<comment type="caution">
    <text evidence="2">The sequence shown here is derived from an EMBL/GenBank/DDBJ whole genome shotgun (WGS) entry which is preliminary data.</text>
</comment>
<keyword evidence="3" id="KW-1185">Reference proteome</keyword>
<name>A0A420YJI6_9PEZI</name>
<evidence type="ECO:0000313" key="3">
    <source>
        <dbReference type="Proteomes" id="UP000275385"/>
    </source>
</evidence>
<dbReference type="EMBL" id="QVQW01000006">
    <property type="protein sequence ID" value="RKU48030.1"/>
    <property type="molecule type" value="Genomic_DNA"/>
</dbReference>
<protein>
    <submittedName>
        <fullName evidence="2">Uncharacterized protein</fullName>
    </submittedName>
</protein>
<feature type="region of interest" description="Disordered" evidence="1">
    <location>
        <begin position="373"/>
        <end position="395"/>
    </location>
</feature>
<dbReference type="AlphaFoldDB" id="A0A420YJI6"/>
<accession>A0A420YJI6</accession>